<dbReference type="Proteomes" id="UP000183967">
    <property type="component" value="Unassembled WGS sequence"/>
</dbReference>
<evidence type="ECO:0000256" key="3">
    <source>
        <dbReference type="ARBA" id="ARBA00022801"/>
    </source>
</evidence>
<keyword evidence="4" id="KW-0720">Serine protease</keyword>
<protein>
    <submittedName>
        <fullName evidence="5">Dipeptidase E</fullName>
    </submittedName>
</protein>
<keyword evidence="6" id="KW-1185">Reference proteome</keyword>
<dbReference type="PANTHER" id="PTHR20842:SF0">
    <property type="entry name" value="ALPHA-ASPARTYL DIPEPTIDASE"/>
    <property type="match status" value="1"/>
</dbReference>
<dbReference type="EMBL" id="FQXO01000127">
    <property type="protein sequence ID" value="SHH89131.1"/>
    <property type="molecule type" value="Genomic_DNA"/>
</dbReference>
<proteinExistence type="inferred from homology"/>
<dbReference type="PANTHER" id="PTHR20842">
    <property type="entry name" value="PROTEASE S51 ALPHA-ASPARTYL DIPEPTIDASE"/>
    <property type="match status" value="1"/>
</dbReference>
<evidence type="ECO:0000256" key="1">
    <source>
        <dbReference type="ARBA" id="ARBA00006534"/>
    </source>
</evidence>
<dbReference type="Gene3D" id="3.40.50.880">
    <property type="match status" value="1"/>
</dbReference>
<dbReference type="GO" id="GO:0008236">
    <property type="term" value="F:serine-type peptidase activity"/>
    <property type="evidence" value="ECO:0007669"/>
    <property type="project" value="UniProtKB-KW"/>
</dbReference>
<organism evidence="5 6">
    <name type="scientific">Caloranaerobacter azorensis DSM 13643</name>
    <dbReference type="NCBI Taxonomy" id="1121264"/>
    <lineage>
        <taxon>Bacteria</taxon>
        <taxon>Bacillati</taxon>
        <taxon>Bacillota</taxon>
        <taxon>Tissierellia</taxon>
        <taxon>Tissierellales</taxon>
        <taxon>Thermohalobacteraceae</taxon>
        <taxon>Caloranaerobacter</taxon>
    </lineage>
</organism>
<gene>
    <name evidence="5" type="ORF">SAMN02745135_02572</name>
</gene>
<evidence type="ECO:0000256" key="2">
    <source>
        <dbReference type="ARBA" id="ARBA00022670"/>
    </source>
</evidence>
<name>A0A1M5WNR7_9FIRM</name>
<sequence>MGKYILYSDQMSADNEKVHIKMKQLLGNGNLSLGYIPSTGDKDRKYFSNIKAFYKSYGIQEFIFFDLGEEYDESKVDDLLSCNVIHLSGGDPIFLLNNIKKRNLKPVLKKYADNGIIIGVSGGACNIGANISLFKLFTSNLDEALGSRCQLNSLELVDFEFLPHYNRWNKEFKDNVKEYSKRTGSVIYACNDGDGIIVNDGEVEFVGNIIKIIDGEEM</sequence>
<evidence type="ECO:0000313" key="6">
    <source>
        <dbReference type="Proteomes" id="UP000183967"/>
    </source>
</evidence>
<dbReference type="RefSeq" id="WP_083599629.1">
    <property type="nucleotide sequence ID" value="NZ_FQXO01000127.1"/>
</dbReference>
<evidence type="ECO:0000256" key="4">
    <source>
        <dbReference type="ARBA" id="ARBA00022825"/>
    </source>
</evidence>
<comment type="similarity">
    <text evidence="1">Belongs to the peptidase S51 family.</text>
</comment>
<reference evidence="6" key="1">
    <citation type="submission" date="2016-11" db="EMBL/GenBank/DDBJ databases">
        <authorList>
            <person name="Varghese N."/>
            <person name="Submissions S."/>
        </authorList>
    </citation>
    <scope>NUCLEOTIDE SEQUENCE [LARGE SCALE GENOMIC DNA]</scope>
    <source>
        <strain evidence="6">DSM 13643</strain>
    </source>
</reference>
<keyword evidence="2" id="KW-0645">Protease</keyword>
<dbReference type="SUPFAM" id="SSF52317">
    <property type="entry name" value="Class I glutamine amidotransferase-like"/>
    <property type="match status" value="1"/>
</dbReference>
<dbReference type="InterPro" id="IPR005320">
    <property type="entry name" value="Peptidase_S51"/>
</dbReference>
<dbReference type="AlphaFoldDB" id="A0A1M5WNR7"/>
<dbReference type="Pfam" id="PF03575">
    <property type="entry name" value="Peptidase_S51"/>
    <property type="match status" value="1"/>
</dbReference>
<keyword evidence="3" id="KW-0378">Hydrolase</keyword>
<dbReference type="GO" id="GO:0006508">
    <property type="term" value="P:proteolysis"/>
    <property type="evidence" value="ECO:0007669"/>
    <property type="project" value="UniProtKB-KW"/>
</dbReference>
<evidence type="ECO:0000313" key="5">
    <source>
        <dbReference type="EMBL" id="SHH89131.1"/>
    </source>
</evidence>
<accession>A0A1M5WNR7</accession>
<dbReference type="OrthoDB" id="9778515at2"/>
<dbReference type="InterPro" id="IPR029062">
    <property type="entry name" value="Class_I_gatase-like"/>
</dbReference>